<reference evidence="3" key="3">
    <citation type="submission" date="2019-09" db="EMBL/GenBank/DDBJ databases">
        <authorList>
            <person name="Zhang D.-C."/>
        </authorList>
    </citation>
    <scope>NUCLEOTIDE SEQUENCE</scope>
    <source>
        <strain evidence="3">RU-4-M-4</strain>
    </source>
</reference>
<dbReference type="PANTHER" id="PTHR12526">
    <property type="entry name" value="GLYCOSYLTRANSFERASE"/>
    <property type="match status" value="1"/>
</dbReference>
<protein>
    <submittedName>
        <fullName evidence="3">Glycosyltransferase family 4 protein</fullName>
    </submittedName>
</protein>
<dbReference type="Gene3D" id="3.40.50.2000">
    <property type="entry name" value="Glycogen Phosphorylase B"/>
    <property type="match status" value="2"/>
</dbReference>
<dbReference type="Proteomes" id="UP000322315">
    <property type="component" value="Unassembled WGS sequence"/>
</dbReference>
<dbReference type="OrthoDB" id="9806653at2"/>
<dbReference type="Pfam" id="PF00534">
    <property type="entry name" value="Glycos_transf_1"/>
    <property type="match status" value="1"/>
</dbReference>
<evidence type="ECO:0000313" key="6">
    <source>
        <dbReference type="Proteomes" id="UP000322315"/>
    </source>
</evidence>
<dbReference type="InterPro" id="IPR028098">
    <property type="entry name" value="Glyco_trans_4-like_N"/>
</dbReference>
<sequence length="375" mass="43232">MKKIKIAQILDSVGGVEVYLRLITENMDSNSFENIIIHKKNENKKGYLDNSQGLISEFDIDIQREIHVIKDLKAIFKTVKILKKEKPDLIHAHSAKGGIIARAASLFYNVKVLHTPHAYSYLSANNKLKARLFLSLEKLFKHFNSYLLATSESERNRGINEVGYKEEKALLLNNSILPIPKKNIDLSFNLKENYICTVARPSFQKNLEMMINVVKKLKETQPDINLIILGVGEYSPNKEVIKGMIVDFKLENNVQLIEWMERDMVFEVISKSKLYISTSRYEGLPYSVIESLALSKACVVTNCDGNRDLVKNNYNGFVVEHEDVEFMAKKISYLLDNSKIREKFEKKSLELFEANFNLNVNIKNLEKFYKTFCKK</sequence>
<accession>A0A5M7BI55</accession>
<dbReference type="Pfam" id="PF13439">
    <property type="entry name" value="Glyco_transf_4"/>
    <property type="match status" value="1"/>
</dbReference>
<proteinExistence type="predicted"/>
<dbReference type="InterPro" id="IPR001296">
    <property type="entry name" value="Glyco_trans_1"/>
</dbReference>
<evidence type="ECO:0000259" key="2">
    <source>
        <dbReference type="Pfam" id="PF13439"/>
    </source>
</evidence>
<comment type="caution">
    <text evidence="3">The sequence shown here is derived from an EMBL/GenBank/DDBJ whole genome shotgun (WGS) entry which is preliminary data.</text>
</comment>
<keyword evidence="5" id="KW-1185">Reference proteome</keyword>
<evidence type="ECO:0000313" key="5">
    <source>
        <dbReference type="Proteomes" id="UP000315145"/>
    </source>
</evidence>
<dbReference type="EMBL" id="VWRS01000001">
    <property type="protein sequence ID" value="KAA5827414.1"/>
    <property type="molecule type" value="Genomic_DNA"/>
</dbReference>
<dbReference type="RefSeq" id="WP_144114765.1">
    <property type="nucleotide sequence ID" value="NZ_JACHGE010000001.1"/>
</dbReference>
<feature type="domain" description="Glycosyl transferase family 1" evidence="1">
    <location>
        <begin position="186"/>
        <end position="347"/>
    </location>
</feature>
<reference evidence="3 6" key="1">
    <citation type="journal article" date="2015" name="Int. J. Syst. Evol. Microbiol.">
        <title>Algibacter amylolyticus sp. nov., isolated from intertidal sediment.</title>
        <authorList>
            <person name="Zhang D.C."/>
            <person name="Wu J."/>
            <person name="Neuner K."/>
            <person name="Yao J."/>
            <person name="Margesin R."/>
        </authorList>
    </citation>
    <scope>NUCLEOTIDE SEQUENCE [LARGE SCALE GENOMIC DNA]</scope>
    <source>
        <strain evidence="3 6">RU-4-M-4</strain>
    </source>
</reference>
<dbReference type="EMBL" id="VMBF01000001">
    <property type="protein sequence ID" value="TSJ81659.1"/>
    <property type="molecule type" value="Genomic_DNA"/>
</dbReference>
<organism evidence="3 6">
    <name type="scientific">Algibacter amylolyticus</name>
    <dbReference type="NCBI Taxonomy" id="1608400"/>
    <lineage>
        <taxon>Bacteria</taxon>
        <taxon>Pseudomonadati</taxon>
        <taxon>Bacteroidota</taxon>
        <taxon>Flavobacteriia</taxon>
        <taxon>Flavobacteriales</taxon>
        <taxon>Flavobacteriaceae</taxon>
        <taxon>Algibacter</taxon>
    </lineage>
</organism>
<dbReference type="SUPFAM" id="SSF53756">
    <property type="entry name" value="UDP-Glycosyltransferase/glycogen phosphorylase"/>
    <property type="match status" value="1"/>
</dbReference>
<dbReference type="AlphaFoldDB" id="A0A5M7BI55"/>
<keyword evidence="3" id="KW-0808">Transferase</keyword>
<evidence type="ECO:0000313" key="3">
    <source>
        <dbReference type="EMBL" id="KAA5827414.1"/>
    </source>
</evidence>
<name>A0A5M7BI55_9FLAO</name>
<gene>
    <name evidence="3" type="ORF">F2B50_00790</name>
    <name evidence="4" type="ORF">FPF71_00790</name>
</gene>
<reference evidence="4 5" key="2">
    <citation type="submission" date="2019-07" db="EMBL/GenBank/DDBJ databases">
        <title>Algibacter marinivivus sp. nov., isolated from the surface of a marine red alga.</title>
        <authorList>
            <person name="Zhong X."/>
            <person name="Xu W."/>
            <person name="Zhang Y."/>
            <person name="Zhang Q."/>
            <person name="Du Z."/>
        </authorList>
    </citation>
    <scope>NUCLEOTIDE SEQUENCE [LARGE SCALE GENOMIC DNA]</scope>
    <source>
        <strain evidence="4 5">RU-4-M-4</strain>
    </source>
</reference>
<evidence type="ECO:0000313" key="4">
    <source>
        <dbReference type="EMBL" id="TSJ81659.1"/>
    </source>
</evidence>
<evidence type="ECO:0000259" key="1">
    <source>
        <dbReference type="Pfam" id="PF00534"/>
    </source>
</evidence>
<dbReference type="Proteomes" id="UP000315145">
    <property type="component" value="Unassembled WGS sequence"/>
</dbReference>
<feature type="domain" description="Glycosyltransferase subfamily 4-like N-terminal" evidence="2">
    <location>
        <begin position="13"/>
        <end position="174"/>
    </location>
</feature>
<dbReference type="GO" id="GO:0016757">
    <property type="term" value="F:glycosyltransferase activity"/>
    <property type="evidence" value="ECO:0007669"/>
    <property type="project" value="InterPro"/>
</dbReference>